<dbReference type="AlphaFoldDB" id="A0AAV4P3X7"/>
<protein>
    <submittedName>
        <fullName evidence="1">Uncharacterized protein</fullName>
    </submittedName>
</protein>
<evidence type="ECO:0000313" key="1">
    <source>
        <dbReference type="EMBL" id="GIX91927.1"/>
    </source>
</evidence>
<accession>A0AAV4P3X7</accession>
<proteinExistence type="predicted"/>
<name>A0AAV4P3X7_9ARAC</name>
<organism evidence="1 2">
    <name type="scientific">Caerostris darwini</name>
    <dbReference type="NCBI Taxonomy" id="1538125"/>
    <lineage>
        <taxon>Eukaryota</taxon>
        <taxon>Metazoa</taxon>
        <taxon>Ecdysozoa</taxon>
        <taxon>Arthropoda</taxon>
        <taxon>Chelicerata</taxon>
        <taxon>Arachnida</taxon>
        <taxon>Araneae</taxon>
        <taxon>Araneomorphae</taxon>
        <taxon>Entelegynae</taxon>
        <taxon>Araneoidea</taxon>
        <taxon>Araneidae</taxon>
        <taxon>Caerostris</taxon>
    </lineage>
</organism>
<dbReference type="EMBL" id="BPLQ01002346">
    <property type="protein sequence ID" value="GIX91927.1"/>
    <property type="molecule type" value="Genomic_DNA"/>
</dbReference>
<keyword evidence="2" id="KW-1185">Reference proteome</keyword>
<sequence>MSDSNFLPNEELTSIATKIAEKWKSLTFPVALGCEIPVGVISEKADRCFLPKGERRKKQNQNGNSEYPIRRFGEEIERNGTLYANKNALGVLESIVGGGYMPRSISVLFFQRFYFIQGDGLFGRVGDGK</sequence>
<comment type="caution">
    <text evidence="1">The sequence shown here is derived from an EMBL/GenBank/DDBJ whole genome shotgun (WGS) entry which is preliminary data.</text>
</comment>
<dbReference type="Proteomes" id="UP001054837">
    <property type="component" value="Unassembled WGS sequence"/>
</dbReference>
<evidence type="ECO:0000313" key="2">
    <source>
        <dbReference type="Proteomes" id="UP001054837"/>
    </source>
</evidence>
<gene>
    <name evidence="1" type="ORF">CDAR_399681</name>
</gene>
<reference evidence="1 2" key="1">
    <citation type="submission" date="2021-06" db="EMBL/GenBank/DDBJ databases">
        <title>Caerostris darwini draft genome.</title>
        <authorList>
            <person name="Kono N."/>
            <person name="Arakawa K."/>
        </authorList>
    </citation>
    <scope>NUCLEOTIDE SEQUENCE [LARGE SCALE GENOMIC DNA]</scope>
</reference>